<protein>
    <recommendedName>
        <fullName evidence="6">Guanine nucleotide exchange factor synembryn</fullName>
    </recommendedName>
</protein>
<evidence type="ECO:0000256" key="1">
    <source>
        <dbReference type="ARBA" id="ARBA00009049"/>
    </source>
</evidence>
<evidence type="ECO:0008006" key="6">
    <source>
        <dbReference type="Google" id="ProtNLM"/>
    </source>
</evidence>
<evidence type="ECO:0000313" key="5">
    <source>
        <dbReference type="Proteomes" id="UP000182658"/>
    </source>
</evidence>
<proteinExistence type="inferred from homology"/>
<dbReference type="AlphaFoldDB" id="A0A1J7IEP4"/>
<dbReference type="GO" id="GO:0005737">
    <property type="term" value="C:cytoplasm"/>
    <property type="evidence" value="ECO:0007669"/>
    <property type="project" value="TreeGrafter"/>
</dbReference>
<dbReference type="Pfam" id="PF10165">
    <property type="entry name" value="Ric8"/>
    <property type="match status" value="1"/>
</dbReference>
<dbReference type="Proteomes" id="UP000182658">
    <property type="component" value="Unassembled WGS sequence"/>
</dbReference>
<dbReference type="PANTHER" id="PTHR12425">
    <property type="entry name" value="SYNEMBRYN"/>
    <property type="match status" value="1"/>
</dbReference>
<dbReference type="OrthoDB" id="5585685at2759"/>
<keyword evidence="5" id="KW-1185">Reference proteome</keyword>
<evidence type="ECO:0000313" key="4">
    <source>
        <dbReference type="EMBL" id="OIW25934.1"/>
    </source>
</evidence>
<reference evidence="4 5" key="1">
    <citation type="submission" date="2016-10" db="EMBL/GenBank/DDBJ databases">
        <title>Draft genome sequence of Coniochaeta ligniaria NRRL30616, a lignocellulolytic fungus for bioabatement of inhibitors in plant biomass hydrolysates.</title>
        <authorList>
            <consortium name="DOE Joint Genome Institute"/>
            <person name="Jimenez D.J."/>
            <person name="Hector R.E."/>
            <person name="Riley R."/>
            <person name="Sun H."/>
            <person name="Grigoriev I.V."/>
            <person name="Van Elsas J.D."/>
            <person name="Nichols N.N."/>
        </authorList>
    </citation>
    <scope>NUCLEOTIDE SEQUENCE [LARGE SCALE GENOMIC DNA]</scope>
    <source>
        <strain evidence="4 5">NRRL 30616</strain>
    </source>
</reference>
<evidence type="ECO:0000256" key="3">
    <source>
        <dbReference type="ARBA" id="ARBA00023186"/>
    </source>
</evidence>
<dbReference type="InterPro" id="IPR019318">
    <property type="entry name" value="Gua_nucleotide_exch_fac_Ric8"/>
</dbReference>
<gene>
    <name evidence="4" type="ORF">CONLIGDRAFT_663520</name>
</gene>
<dbReference type="SUPFAM" id="SSF48371">
    <property type="entry name" value="ARM repeat"/>
    <property type="match status" value="1"/>
</dbReference>
<accession>A0A1J7IEP4</accession>
<dbReference type="GO" id="GO:0001965">
    <property type="term" value="F:G-protein alpha-subunit binding"/>
    <property type="evidence" value="ECO:0007669"/>
    <property type="project" value="TreeGrafter"/>
</dbReference>
<keyword evidence="2" id="KW-0344">Guanine-nucleotide releasing factor</keyword>
<dbReference type="EMBL" id="KV875101">
    <property type="protein sequence ID" value="OIW25934.1"/>
    <property type="molecule type" value="Genomic_DNA"/>
</dbReference>
<dbReference type="InterPro" id="IPR016024">
    <property type="entry name" value="ARM-type_fold"/>
</dbReference>
<evidence type="ECO:0000256" key="2">
    <source>
        <dbReference type="ARBA" id="ARBA00022658"/>
    </source>
</evidence>
<comment type="similarity">
    <text evidence="1">Belongs to the synembryn family.</text>
</comment>
<dbReference type="InParanoid" id="A0A1J7IEP4"/>
<dbReference type="GO" id="GO:0005085">
    <property type="term" value="F:guanyl-nucleotide exchange factor activity"/>
    <property type="evidence" value="ECO:0007669"/>
    <property type="project" value="UniProtKB-KW"/>
</dbReference>
<name>A0A1J7IEP4_9PEZI</name>
<dbReference type="GO" id="GO:0007186">
    <property type="term" value="P:G protein-coupled receptor signaling pathway"/>
    <property type="evidence" value="ECO:0007669"/>
    <property type="project" value="TreeGrafter"/>
</dbReference>
<organism evidence="4 5">
    <name type="scientific">Coniochaeta ligniaria NRRL 30616</name>
    <dbReference type="NCBI Taxonomy" id="1408157"/>
    <lineage>
        <taxon>Eukaryota</taxon>
        <taxon>Fungi</taxon>
        <taxon>Dikarya</taxon>
        <taxon>Ascomycota</taxon>
        <taxon>Pezizomycotina</taxon>
        <taxon>Sordariomycetes</taxon>
        <taxon>Sordariomycetidae</taxon>
        <taxon>Coniochaetales</taxon>
        <taxon>Coniochaetaceae</taxon>
        <taxon>Coniochaeta</taxon>
    </lineage>
</organism>
<dbReference type="PANTHER" id="PTHR12425:SF5">
    <property type="entry name" value="SYNEMBRYN"/>
    <property type="match status" value="1"/>
</dbReference>
<keyword evidence="3" id="KW-0143">Chaperone</keyword>
<sequence>MSDLTQGTLAGSAKLEAVKTLMNKLTEDLKSIHLLPHQRDALLEELKIYGRDPTNADPIFTKEGIETLARHAFNSPSNTTSRNALRVLCNAMFLRPETRQMFVDLGYEAKSCNKLKNDNRDDEFLISRLIFLTTYNTTVDLVALIDQHHLADSIVQNLSRHAKRISAKGSKTKTDPMEDMALSETLKLLFNVTHFAPDRVSAFTPAIPHIVTILTKHDLPLSSTPLGPPFGQLINALINLKLDDQDAQSSLYPRNEPKAVAERLIQLLDMALVAYTDEELETSVTPTVSAIMAVHEHAPEDVRTFIRGKLLPTEEDRKQVLGRGNSLTSRLLRNSTNPLTPKLRDAISHLLFDLSDKDANKFVQNVGYGFASGFLFQNNLPIPESASEAYSSTSGSERPINPITGQFIDTEKFAEMPEMTQEEKEREAERLFVLFERLKRTGVMNVENPVESAYREGRVRELGDDEVEEVDD</sequence>